<reference evidence="3 4" key="1">
    <citation type="submission" date="2019-03" db="EMBL/GenBank/DDBJ databases">
        <title>Genomic Encyclopedia of Type Strains, Phase IV (KMG-IV): sequencing the most valuable type-strain genomes for metagenomic binning, comparative biology and taxonomic classification.</title>
        <authorList>
            <person name="Goeker M."/>
        </authorList>
    </citation>
    <scope>NUCLEOTIDE SEQUENCE [LARGE SCALE GENOMIC DNA]</scope>
    <source>
        <strain evidence="3 4">LX-B</strain>
    </source>
</reference>
<accession>A0A4R1R9M4</accession>
<dbReference type="Gene3D" id="3.40.50.150">
    <property type="entry name" value="Vaccinia Virus protein VP39"/>
    <property type="match status" value="1"/>
</dbReference>
<dbReference type="InterPro" id="IPR013217">
    <property type="entry name" value="Methyltransf_12"/>
</dbReference>
<gene>
    <name evidence="3" type="ORF">EDC14_102543</name>
</gene>
<name>A0A4R1R9M4_HYDET</name>
<dbReference type="Proteomes" id="UP000295008">
    <property type="component" value="Unassembled WGS sequence"/>
</dbReference>
<dbReference type="Pfam" id="PF08242">
    <property type="entry name" value="Methyltransf_12"/>
    <property type="match status" value="1"/>
</dbReference>
<evidence type="ECO:0000313" key="3">
    <source>
        <dbReference type="EMBL" id="TCL62424.1"/>
    </source>
</evidence>
<keyword evidence="4" id="KW-1185">Reference proteome</keyword>
<evidence type="ECO:0000313" key="4">
    <source>
        <dbReference type="Proteomes" id="UP000295008"/>
    </source>
</evidence>
<dbReference type="AlphaFoldDB" id="A0A4R1R9M4"/>
<proteinExistence type="predicted"/>
<dbReference type="InterPro" id="IPR029063">
    <property type="entry name" value="SAM-dependent_MTases_sf"/>
</dbReference>
<dbReference type="CDD" id="cd02440">
    <property type="entry name" value="AdoMet_MTases"/>
    <property type="match status" value="1"/>
</dbReference>
<dbReference type="PANTHER" id="PTHR43861">
    <property type="entry name" value="TRANS-ACONITATE 2-METHYLTRANSFERASE-RELATED"/>
    <property type="match status" value="1"/>
</dbReference>
<dbReference type="RefSeq" id="WP_132015712.1">
    <property type="nucleotide sequence ID" value="NZ_SLUN01000025.1"/>
</dbReference>
<evidence type="ECO:0000256" key="1">
    <source>
        <dbReference type="ARBA" id="ARBA00022679"/>
    </source>
</evidence>
<dbReference type="SUPFAM" id="SSF53335">
    <property type="entry name" value="S-adenosyl-L-methionine-dependent methyltransferases"/>
    <property type="match status" value="1"/>
</dbReference>
<dbReference type="EMBL" id="SLUN01000025">
    <property type="protein sequence ID" value="TCL62424.1"/>
    <property type="molecule type" value="Genomic_DNA"/>
</dbReference>
<evidence type="ECO:0000259" key="2">
    <source>
        <dbReference type="Pfam" id="PF08242"/>
    </source>
</evidence>
<keyword evidence="1 3" id="KW-0808">Transferase</keyword>
<comment type="caution">
    <text evidence="3">The sequence shown here is derived from an EMBL/GenBank/DDBJ whole genome shotgun (WGS) entry which is preliminary data.</text>
</comment>
<dbReference type="GO" id="GO:0008168">
    <property type="term" value="F:methyltransferase activity"/>
    <property type="evidence" value="ECO:0007669"/>
    <property type="project" value="UniProtKB-KW"/>
</dbReference>
<dbReference type="OrthoDB" id="9791837at2"/>
<keyword evidence="3" id="KW-0489">Methyltransferase</keyword>
<dbReference type="GO" id="GO:0032259">
    <property type="term" value="P:methylation"/>
    <property type="evidence" value="ECO:0007669"/>
    <property type="project" value="UniProtKB-KW"/>
</dbReference>
<protein>
    <submittedName>
        <fullName evidence="3">Methyltransferase family protein</fullName>
    </submittedName>
</protein>
<feature type="domain" description="Methyltransferase type 12" evidence="2">
    <location>
        <begin position="42"/>
        <end position="135"/>
    </location>
</feature>
<sequence>MENFDELALRWDEDPKRRKRASVVAMEMAREIPDLERMTGFEYGCGTGLLSFYLQPFMREIWLGDSSAGMLSVAEQKIQTLRIANMHPLPIDLTAAELPELKFDVVYTLMALHHIKPLNDVLQSFYEMLHPEGTLCIADLDKEDGTFHGPGFTGHHGFDVRELSATLREIGFTKLRSKICHTIVKQDRDGREKQYPLFLLVGQKR</sequence>
<organism evidence="3 4">
    <name type="scientific">Hydrogenispora ethanolica</name>
    <dbReference type="NCBI Taxonomy" id="1082276"/>
    <lineage>
        <taxon>Bacteria</taxon>
        <taxon>Bacillati</taxon>
        <taxon>Bacillota</taxon>
        <taxon>Hydrogenispora</taxon>
    </lineage>
</organism>
<dbReference type="PANTHER" id="PTHR43861:SF3">
    <property type="entry name" value="PUTATIVE (AFU_ORTHOLOGUE AFUA_2G14390)-RELATED"/>
    <property type="match status" value="1"/>
</dbReference>